<dbReference type="EMBL" id="SSTD01002034">
    <property type="protein sequence ID" value="TYK28805.1"/>
    <property type="molecule type" value="Genomic_DNA"/>
</dbReference>
<evidence type="ECO:0000256" key="2">
    <source>
        <dbReference type="ARBA" id="ARBA00022670"/>
    </source>
</evidence>
<dbReference type="SUPFAM" id="SSF54001">
    <property type="entry name" value="Cysteine proteinases"/>
    <property type="match status" value="1"/>
</dbReference>
<dbReference type="AlphaFoldDB" id="A0A5A7TVP6"/>
<feature type="region of interest" description="Disordered" evidence="4">
    <location>
        <begin position="1"/>
        <end position="37"/>
    </location>
</feature>
<name>A0A5A7TVP6_CUCMM</name>
<feature type="compositionally biased region" description="Basic and acidic residues" evidence="4">
    <location>
        <begin position="94"/>
        <end position="116"/>
    </location>
</feature>
<dbReference type="Proteomes" id="UP000321393">
    <property type="component" value="Unassembled WGS sequence"/>
</dbReference>
<comment type="similarity">
    <text evidence="1">Belongs to the peptidase C48 family.</text>
</comment>
<evidence type="ECO:0000259" key="5">
    <source>
        <dbReference type="Pfam" id="PF02902"/>
    </source>
</evidence>
<keyword evidence="2" id="KW-0645">Protease</keyword>
<dbReference type="GO" id="GO:0006508">
    <property type="term" value="P:proteolysis"/>
    <property type="evidence" value="ECO:0007669"/>
    <property type="project" value="UniProtKB-KW"/>
</dbReference>
<feature type="domain" description="Ubiquitin-like protease family profile" evidence="5">
    <location>
        <begin position="168"/>
        <end position="221"/>
    </location>
</feature>
<evidence type="ECO:0000313" key="8">
    <source>
        <dbReference type="Proteomes" id="UP000321393"/>
    </source>
</evidence>
<dbReference type="InterPro" id="IPR038765">
    <property type="entry name" value="Papain-like_cys_pep_sf"/>
</dbReference>
<sequence>MAGQSEMHPITNKKRYRSKKSNDKEQQSHSKSYKKLKNEIKEVRKDLSTLTSIVFRMDDTIRKQTLELSKMKQMLERLVQNREDMITSDQPYVEEQHTEEQHTKHQEETQWEHQEESGSDISIDDRDADSLLTIRDILDNLNPQTDNQKAEWTDATTHLNLWTKEDLEYYFNTVVGDFQDKPGWGDVNYVIGCINIKEHWLAIAVDMRKCKIYVFNSMPNYLE</sequence>
<proteinExistence type="inferred from homology"/>
<evidence type="ECO:0000313" key="9">
    <source>
        <dbReference type="Proteomes" id="UP000321947"/>
    </source>
</evidence>
<evidence type="ECO:0000313" key="7">
    <source>
        <dbReference type="EMBL" id="TYK28805.1"/>
    </source>
</evidence>
<protein>
    <submittedName>
        <fullName evidence="6">Ulp1-like peptidase</fullName>
    </submittedName>
</protein>
<organism evidence="6 8">
    <name type="scientific">Cucumis melo var. makuwa</name>
    <name type="common">Oriental melon</name>
    <dbReference type="NCBI Taxonomy" id="1194695"/>
    <lineage>
        <taxon>Eukaryota</taxon>
        <taxon>Viridiplantae</taxon>
        <taxon>Streptophyta</taxon>
        <taxon>Embryophyta</taxon>
        <taxon>Tracheophyta</taxon>
        <taxon>Spermatophyta</taxon>
        <taxon>Magnoliopsida</taxon>
        <taxon>eudicotyledons</taxon>
        <taxon>Gunneridae</taxon>
        <taxon>Pentapetalae</taxon>
        <taxon>rosids</taxon>
        <taxon>fabids</taxon>
        <taxon>Cucurbitales</taxon>
        <taxon>Cucurbitaceae</taxon>
        <taxon>Benincaseae</taxon>
        <taxon>Cucumis</taxon>
    </lineage>
</organism>
<dbReference type="EMBL" id="SSTE01014401">
    <property type="protein sequence ID" value="KAA0045591.1"/>
    <property type="molecule type" value="Genomic_DNA"/>
</dbReference>
<evidence type="ECO:0000256" key="1">
    <source>
        <dbReference type="ARBA" id="ARBA00005234"/>
    </source>
</evidence>
<keyword evidence="3" id="KW-0378">Hydrolase</keyword>
<evidence type="ECO:0000256" key="3">
    <source>
        <dbReference type="ARBA" id="ARBA00022801"/>
    </source>
</evidence>
<evidence type="ECO:0000256" key="4">
    <source>
        <dbReference type="SAM" id="MobiDB-lite"/>
    </source>
</evidence>
<reference evidence="8 9" key="1">
    <citation type="submission" date="2019-08" db="EMBL/GenBank/DDBJ databases">
        <title>Draft genome sequences of two oriental melons (Cucumis melo L. var makuwa).</title>
        <authorList>
            <person name="Kwon S.-Y."/>
        </authorList>
    </citation>
    <scope>NUCLEOTIDE SEQUENCE [LARGE SCALE GENOMIC DNA]</scope>
    <source>
        <strain evidence="9">cv. Chang Bougi</strain>
        <strain evidence="8">cv. SW 3</strain>
        <tissue evidence="6">Leaf</tissue>
    </source>
</reference>
<accession>A0A5A7TVP6</accession>
<dbReference type="InterPro" id="IPR003653">
    <property type="entry name" value="Peptidase_C48_C"/>
</dbReference>
<feature type="region of interest" description="Disordered" evidence="4">
    <location>
        <begin position="93"/>
        <end position="123"/>
    </location>
</feature>
<dbReference type="GO" id="GO:0008234">
    <property type="term" value="F:cysteine-type peptidase activity"/>
    <property type="evidence" value="ECO:0007669"/>
    <property type="project" value="InterPro"/>
</dbReference>
<gene>
    <name evidence="7" type="ORF">E5676_scaffold303G00070</name>
    <name evidence="6" type="ORF">E6C27_scaffold243G00960</name>
</gene>
<comment type="caution">
    <text evidence="6">The sequence shown here is derived from an EMBL/GenBank/DDBJ whole genome shotgun (WGS) entry which is preliminary data.</text>
</comment>
<dbReference type="Pfam" id="PF02902">
    <property type="entry name" value="Peptidase_C48"/>
    <property type="match status" value="1"/>
</dbReference>
<dbReference type="Proteomes" id="UP000321947">
    <property type="component" value="Unassembled WGS sequence"/>
</dbReference>
<evidence type="ECO:0000313" key="6">
    <source>
        <dbReference type="EMBL" id="KAA0045591.1"/>
    </source>
</evidence>